<evidence type="ECO:0000313" key="2">
    <source>
        <dbReference type="Proteomes" id="UP001162060"/>
    </source>
</evidence>
<dbReference type="EMBL" id="CAKLBY020000051">
    <property type="protein sequence ID" value="CAK7919961.1"/>
    <property type="molecule type" value="Genomic_DNA"/>
</dbReference>
<comment type="caution">
    <text evidence="1">The sequence shown here is derived from an EMBL/GenBank/DDBJ whole genome shotgun (WGS) entry which is preliminary data.</text>
</comment>
<sequence>MNKFLGLRIELDESKGYIQKQQVTIELLLKEFGLESANGRRTPIGDICNLEDDDVQEF</sequence>
<organism evidence="1 2">
    <name type="scientific">Peronospora matthiolae</name>
    <dbReference type="NCBI Taxonomy" id="2874970"/>
    <lineage>
        <taxon>Eukaryota</taxon>
        <taxon>Sar</taxon>
        <taxon>Stramenopiles</taxon>
        <taxon>Oomycota</taxon>
        <taxon>Peronosporomycetes</taxon>
        <taxon>Peronosporales</taxon>
        <taxon>Peronosporaceae</taxon>
        <taxon>Peronospora</taxon>
    </lineage>
</organism>
<gene>
    <name evidence="1" type="ORF">PM001_LOCUS6356</name>
</gene>
<dbReference type="Proteomes" id="UP001162060">
    <property type="component" value="Unassembled WGS sequence"/>
</dbReference>
<evidence type="ECO:0000313" key="1">
    <source>
        <dbReference type="EMBL" id="CAK7919961.1"/>
    </source>
</evidence>
<reference evidence="1" key="1">
    <citation type="submission" date="2024-01" db="EMBL/GenBank/DDBJ databases">
        <authorList>
            <person name="Webb A."/>
        </authorList>
    </citation>
    <scope>NUCLEOTIDE SEQUENCE</scope>
    <source>
        <strain evidence="1">Pm1</strain>
    </source>
</reference>
<name>A0AAV1TI21_9STRA</name>
<proteinExistence type="predicted"/>
<dbReference type="AlphaFoldDB" id="A0AAV1TI21"/>
<protein>
    <submittedName>
        <fullName evidence="1">Uncharacterized protein</fullName>
    </submittedName>
</protein>
<accession>A0AAV1TI21</accession>